<dbReference type="Pfam" id="PF00440">
    <property type="entry name" value="TetR_N"/>
    <property type="match status" value="1"/>
</dbReference>
<dbReference type="InterPro" id="IPR036271">
    <property type="entry name" value="Tet_transcr_reg_TetR-rel_C_sf"/>
</dbReference>
<dbReference type="Gene3D" id="1.10.357.10">
    <property type="entry name" value="Tetracycline Repressor, domain 2"/>
    <property type="match status" value="1"/>
</dbReference>
<dbReference type="SUPFAM" id="SSF48498">
    <property type="entry name" value="Tetracyclin repressor-like, C-terminal domain"/>
    <property type="match status" value="1"/>
</dbReference>
<dbReference type="Proteomes" id="UP001206890">
    <property type="component" value="Unassembled WGS sequence"/>
</dbReference>
<feature type="domain" description="HTH tetR-type" evidence="5">
    <location>
        <begin position="11"/>
        <end position="71"/>
    </location>
</feature>
<gene>
    <name evidence="6" type="ORF">M3D93_02510</name>
</gene>
<keyword evidence="1" id="KW-0805">Transcription regulation</keyword>
<dbReference type="GO" id="GO:0000976">
    <property type="term" value="F:transcription cis-regulatory region binding"/>
    <property type="evidence" value="ECO:0007669"/>
    <property type="project" value="TreeGrafter"/>
</dbReference>
<evidence type="ECO:0000256" key="3">
    <source>
        <dbReference type="ARBA" id="ARBA00023163"/>
    </source>
</evidence>
<feature type="DNA-binding region" description="H-T-H motif" evidence="4">
    <location>
        <begin position="34"/>
        <end position="53"/>
    </location>
</feature>
<keyword evidence="3" id="KW-0804">Transcription</keyword>
<dbReference type="RefSeq" id="WP_239550634.1">
    <property type="nucleotide sequence ID" value="NZ_JAFFGT010000049.1"/>
</dbReference>
<dbReference type="PROSITE" id="PS01081">
    <property type="entry name" value="HTH_TETR_1"/>
    <property type="match status" value="1"/>
</dbReference>
<dbReference type="AlphaFoldDB" id="A0AAW5Q3A2"/>
<dbReference type="EMBL" id="JALXTC010000006">
    <property type="protein sequence ID" value="MCT2116634.1"/>
    <property type="molecule type" value="Genomic_DNA"/>
</dbReference>
<evidence type="ECO:0000259" key="5">
    <source>
        <dbReference type="PROSITE" id="PS50977"/>
    </source>
</evidence>
<comment type="caution">
    <text evidence="6">The sequence shown here is derived from an EMBL/GenBank/DDBJ whole genome shotgun (WGS) entry which is preliminary data.</text>
</comment>
<organism evidence="6 7">
    <name type="scientific">Dietzia cinnamea</name>
    <dbReference type="NCBI Taxonomy" id="321318"/>
    <lineage>
        <taxon>Bacteria</taxon>
        <taxon>Bacillati</taxon>
        <taxon>Actinomycetota</taxon>
        <taxon>Actinomycetes</taxon>
        <taxon>Mycobacteriales</taxon>
        <taxon>Dietziaceae</taxon>
        <taxon>Dietzia</taxon>
    </lineage>
</organism>
<evidence type="ECO:0000256" key="4">
    <source>
        <dbReference type="PROSITE-ProRule" id="PRU00335"/>
    </source>
</evidence>
<evidence type="ECO:0000313" key="7">
    <source>
        <dbReference type="Proteomes" id="UP001206890"/>
    </source>
</evidence>
<accession>A0AAW5Q3A2</accession>
<evidence type="ECO:0000256" key="2">
    <source>
        <dbReference type="ARBA" id="ARBA00023125"/>
    </source>
</evidence>
<dbReference type="Pfam" id="PF17918">
    <property type="entry name" value="TetR_C_15"/>
    <property type="match status" value="1"/>
</dbReference>
<protein>
    <submittedName>
        <fullName evidence="6">TetR/AcrR family transcriptional regulator</fullName>
    </submittedName>
</protein>
<dbReference type="InterPro" id="IPR050109">
    <property type="entry name" value="HTH-type_TetR-like_transc_reg"/>
</dbReference>
<dbReference type="PANTHER" id="PTHR30055:SF234">
    <property type="entry name" value="HTH-TYPE TRANSCRIPTIONAL REGULATOR BETI"/>
    <property type="match status" value="1"/>
</dbReference>
<dbReference type="InterPro" id="IPR001647">
    <property type="entry name" value="HTH_TetR"/>
</dbReference>
<dbReference type="PRINTS" id="PR00455">
    <property type="entry name" value="HTHTETR"/>
</dbReference>
<proteinExistence type="predicted"/>
<evidence type="ECO:0000256" key="1">
    <source>
        <dbReference type="ARBA" id="ARBA00023015"/>
    </source>
</evidence>
<dbReference type="InterPro" id="IPR009057">
    <property type="entry name" value="Homeodomain-like_sf"/>
</dbReference>
<evidence type="ECO:0000313" key="6">
    <source>
        <dbReference type="EMBL" id="MCT2116634.1"/>
    </source>
</evidence>
<sequence>MRRVPKQARSRAMVERIIAAARVVLVRDGYESFTTNRVADEAEVSPGSLYQYFPDKSALVTVVMDRWSAEISDRVAASLAASGPVDVQDPAAVRGIADALLSALEADAGLLRIVWEELPAVRHRAAQHALETRVRELLAVYLSAAGLRSADPAARAWVIVMAVENIAVRWVLDRPAISRDALLDELTALAGGFASGSGADARSPE</sequence>
<dbReference type="PROSITE" id="PS50977">
    <property type="entry name" value="HTH_TETR_2"/>
    <property type="match status" value="1"/>
</dbReference>
<dbReference type="SUPFAM" id="SSF46689">
    <property type="entry name" value="Homeodomain-like"/>
    <property type="match status" value="1"/>
</dbReference>
<dbReference type="InterPro" id="IPR023772">
    <property type="entry name" value="DNA-bd_HTH_TetR-type_CS"/>
</dbReference>
<dbReference type="InterPro" id="IPR041669">
    <property type="entry name" value="TetR_C_15"/>
</dbReference>
<name>A0AAW5Q3A2_9ACTN</name>
<dbReference type="PANTHER" id="PTHR30055">
    <property type="entry name" value="HTH-TYPE TRANSCRIPTIONAL REGULATOR RUTR"/>
    <property type="match status" value="1"/>
</dbReference>
<dbReference type="GO" id="GO:0003700">
    <property type="term" value="F:DNA-binding transcription factor activity"/>
    <property type="evidence" value="ECO:0007669"/>
    <property type="project" value="TreeGrafter"/>
</dbReference>
<keyword evidence="2 4" id="KW-0238">DNA-binding</keyword>
<reference evidence="6" key="1">
    <citation type="submission" date="2022-04" db="EMBL/GenBank/DDBJ databases">
        <title>Human microbiome associated bacterial genomes.</title>
        <authorList>
            <person name="Sandstrom S."/>
            <person name="Salamzade R."/>
            <person name="Kalan L.R."/>
        </authorList>
    </citation>
    <scope>NUCLEOTIDE SEQUENCE</scope>
    <source>
        <strain evidence="6">P3-SID1762</strain>
    </source>
</reference>